<dbReference type="Pfam" id="PF00078">
    <property type="entry name" value="RVT_1"/>
    <property type="match status" value="1"/>
</dbReference>
<dbReference type="InterPro" id="IPR005162">
    <property type="entry name" value="Retrotrans_gag_dom"/>
</dbReference>
<keyword evidence="4" id="KW-0540">Nuclease</keyword>
<feature type="domain" description="Reverse transcriptase" evidence="12">
    <location>
        <begin position="675"/>
        <end position="854"/>
    </location>
</feature>
<evidence type="ECO:0000256" key="2">
    <source>
        <dbReference type="ARBA" id="ARBA00022679"/>
    </source>
</evidence>
<dbReference type="EMBL" id="CAADRP010001630">
    <property type="protein sequence ID" value="VFU45705.1"/>
    <property type="molecule type" value="Genomic_DNA"/>
</dbReference>
<dbReference type="Pfam" id="PF17921">
    <property type="entry name" value="Integrase_H2C2"/>
    <property type="match status" value="1"/>
</dbReference>
<dbReference type="Pfam" id="PF03732">
    <property type="entry name" value="Retrotrans_gag"/>
    <property type="match status" value="1"/>
</dbReference>
<dbReference type="SMART" id="SM00343">
    <property type="entry name" value="ZnF_C2HC"/>
    <property type="match status" value="1"/>
</dbReference>
<gene>
    <name evidence="14" type="ORF">SVIM_LOCUS287486</name>
</gene>
<keyword evidence="8" id="KW-0862">Zinc</keyword>
<evidence type="ECO:0000259" key="13">
    <source>
        <dbReference type="PROSITE" id="PS50994"/>
    </source>
</evidence>
<dbReference type="EC" id="2.7.7.49" evidence="1"/>
<evidence type="ECO:0000256" key="5">
    <source>
        <dbReference type="ARBA" id="ARBA00022759"/>
    </source>
</evidence>
<feature type="region of interest" description="Disordered" evidence="10">
    <location>
        <begin position="285"/>
        <end position="355"/>
    </location>
</feature>
<dbReference type="GO" id="GO:0004519">
    <property type="term" value="F:endonuclease activity"/>
    <property type="evidence" value="ECO:0007669"/>
    <property type="project" value="UniProtKB-KW"/>
</dbReference>
<dbReference type="Gene3D" id="2.40.70.10">
    <property type="entry name" value="Acid Proteases"/>
    <property type="match status" value="1"/>
</dbReference>
<feature type="domain" description="CCHC-type" evidence="11">
    <location>
        <begin position="356"/>
        <end position="372"/>
    </location>
</feature>
<feature type="region of interest" description="Disordered" evidence="10">
    <location>
        <begin position="1476"/>
        <end position="1504"/>
    </location>
</feature>
<evidence type="ECO:0000259" key="11">
    <source>
        <dbReference type="PROSITE" id="PS50158"/>
    </source>
</evidence>
<proteinExistence type="predicted"/>
<dbReference type="SUPFAM" id="SSF56672">
    <property type="entry name" value="DNA/RNA polymerases"/>
    <property type="match status" value="1"/>
</dbReference>
<sequence>MANPREEPEALNGRVQENNVISQAEFRTFQHETQQALQAIQATLARLNTGVNQPREEERIREHHGGRIDRIHGHHPIPRGQLAPEEELSDDEEYAERLLRPNRPDYHKGRDREQQAFRMKMDLPSFNGQLQIEGFLDWLAVVERFFDYMEIPEDKKVKLVAYRLMGGASAWWEQLQLTRLRQRKGMVQSWAKMRRLLRYRYLPPDYEQILFQQYQNCKQGNRAVQIYVEEFHRLSSRNNLLETDAQQVARFVGGLRWNIQDRVSMHTIYSLTEAINLATKAETQLTRTTNTPRPPFDPTQNSAHKGKFPLNPHNNSMSYPTKGPSSSRTQVSQTTPTVGVPPEAPRNQYSRPTTDKCYRCGQQGHRSNTCPRRGVVNLIEQGEESDMEGEGAEAEDDYTYGEQEVTGGDEGELLSQALVVRRIMLAPKLENPSQRNNIFRTRCTVNRKVCDVIIDSGSSENIISKTMVAKLGLKTEKHLAPYKIGWIKKGAETKVTETCRFQFSIGKNYVDEIVCDVVEMDACHVILGRPWQYDVDVTYKGKDNVYIFMSKGQKVILGPLKEDFAAVGPRVQERPILLVDGRTFLADIDKDSEVFAVIMGGEIETNSPNIPETLQALLAEFHTIIPEELPEGLPPMRDIQHHIDLIPGASLPNRPHYRMSPREGAILQAQVEELIKKGLVQESMSPCAVPALLVPKKDGSWRMCIDSRAINKITIKYRFPIPRLEDMLDMLAGSKIFSKIDLRSGYHQIRIRPGDEWKTAFKTKEGLYEWLVMPFGLSNAPSTFMRLMNQVLKPFTGNFVVVYFDDILIYSRSEADHIGHLREVFSVLQHNKLFVNLAKCRFMTSSLVFLGFVVSADGIKVDEEKVRAIRDWPTPKNIGEVRSFHGLATFYRRFVRDFSRIVAPITECMKKGKFCWGHEAEVSFALIKEKLASAPVLALPDFDKLFEVDCDASIIGIGAVLSQENKPVAFYSEKLSEARRKWSTYELELYAVFRAMKVWEHYLVQREFILFSDHQALKFINNQTNVNRMHARWVAFIQRFNFTLKHKSGQLNKVADALSRKVSLLTTLQAEVIGFECIKDLYAGDEDFGNTWDKCQQGLSHEGMHTHDGYLFRGNQLCIPRSSLREQIIHELHGGGLGGHLGRDKTVALAEERYYWPQLKRDIGNHVKRCPTCQASKGQTQNTGLYLPLPIPAGPWEDLSMDFILGLPRTQRGVDSVFVVVDRFSKMAHFIACKKTSDAVHVANLFFKEVVRLHGVPKSITSDRDTKFLSHFWRTLWRRFDTTLNFSSTSHPQTDGQTEVVNRTLGNLIRCLSGERPKQWDLTLAQAEFAYNSMLNRSTGKTPFQVVYCQPPKHALDLVPLPKLPGMNIAAEHMADRVRAIQEEVRKNLEASNEKYKAAADKKRRLKLFKEGDLVMVYLRKGRVPGGTLHKLSDKKHGPYQILQKINDNAYRVDLPADMTISPTFNVADLFEYHPPDEAPSNISNSRTSSFQDGGTDVGQLATDAELIEEANKA</sequence>
<dbReference type="InterPro" id="IPR001878">
    <property type="entry name" value="Znf_CCHC"/>
</dbReference>
<dbReference type="Gene3D" id="3.10.20.370">
    <property type="match status" value="1"/>
</dbReference>
<dbReference type="Pfam" id="PF17917">
    <property type="entry name" value="RT_RNaseH"/>
    <property type="match status" value="1"/>
</dbReference>
<dbReference type="GO" id="GO:0003676">
    <property type="term" value="F:nucleic acid binding"/>
    <property type="evidence" value="ECO:0007669"/>
    <property type="project" value="InterPro"/>
</dbReference>
<organism evidence="14">
    <name type="scientific">Salix viminalis</name>
    <name type="common">Common osier</name>
    <name type="synonym">Basket willow</name>
    <dbReference type="NCBI Taxonomy" id="40686"/>
    <lineage>
        <taxon>Eukaryota</taxon>
        <taxon>Viridiplantae</taxon>
        <taxon>Streptophyta</taxon>
        <taxon>Embryophyta</taxon>
        <taxon>Tracheophyta</taxon>
        <taxon>Spermatophyta</taxon>
        <taxon>Magnoliopsida</taxon>
        <taxon>eudicotyledons</taxon>
        <taxon>Gunneridae</taxon>
        <taxon>Pentapetalae</taxon>
        <taxon>rosids</taxon>
        <taxon>fabids</taxon>
        <taxon>Malpighiales</taxon>
        <taxon>Salicaceae</taxon>
        <taxon>Saliceae</taxon>
        <taxon>Salix</taxon>
    </lineage>
</organism>
<dbReference type="SUPFAM" id="SSF57756">
    <property type="entry name" value="Retrovirus zinc finger-like domains"/>
    <property type="match status" value="1"/>
</dbReference>
<keyword evidence="8" id="KW-0863">Zinc-finger</keyword>
<dbReference type="SUPFAM" id="SSF50630">
    <property type="entry name" value="Acid proteases"/>
    <property type="match status" value="1"/>
</dbReference>
<dbReference type="Gene3D" id="4.10.60.10">
    <property type="entry name" value="Zinc finger, CCHC-type"/>
    <property type="match status" value="1"/>
</dbReference>
<dbReference type="Gene3D" id="3.30.70.270">
    <property type="match status" value="2"/>
</dbReference>
<dbReference type="Pfam" id="PF08284">
    <property type="entry name" value="RVP_2"/>
    <property type="match status" value="1"/>
</dbReference>
<keyword evidence="7" id="KW-0695">RNA-directed DNA polymerase</keyword>
<dbReference type="Gene3D" id="3.30.420.10">
    <property type="entry name" value="Ribonuclease H-like superfamily/Ribonuclease H"/>
    <property type="match status" value="1"/>
</dbReference>
<dbReference type="PANTHER" id="PTHR35046">
    <property type="entry name" value="ZINC KNUCKLE (CCHC-TYPE) FAMILY PROTEIN"/>
    <property type="match status" value="1"/>
</dbReference>
<dbReference type="PROSITE" id="PS50994">
    <property type="entry name" value="INTEGRASE"/>
    <property type="match status" value="1"/>
</dbReference>
<keyword evidence="3" id="KW-0548">Nucleotidyltransferase</keyword>
<evidence type="ECO:0000256" key="8">
    <source>
        <dbReference type="PROSITE-ProRule" id="PRU00047"/>
    </source>
</evidence>
<feature type="coiled-coil region" evidence="9">
    <location>
        <begin position="1379"/>
        <end position="1406"/>
    </location>
</feature>
<dbReference type="GO" id="GO:0008270">
    <property type="term" value="F:zinc ion binding"/>
    <property type="evidence" value="ECO:0007669"/>
    <property type="project" value="UniProtKB-KW"/>
</dbReference>
<dbReference type="InterPro" id="IPR000477">
    <property type="entry name" value="RT_dom"/>
</dbReference>
<keyword evidence="6" id="KW-0378">Hydrolase</keyword>
<feature type="compositionally biased region" description="Polar residues" evidence="10">
    <location>
        <begin position="1481"/>
        <end position="1493"/>
    </location>
</feature>
<dbReference type="FunFam" id="3.30.70.270:FF:000020">
    <property type="entry name" value="Transposon Tf2-6 polyprotein-like Protein"/>
    <property type="match status" value="1"/>
</dbReference>
<dbReference type="PROSITE" id="PS50878">
    <property type="entry name" value="RT_POL"/>
    <property type="match status" value="1"/>
</dbReference>
<dbReference type="CDD" id="cd09274">
    <property type="entry name" value="RNase_HI_RT_Ty3"/>
    <property type="match status" value="1"/>
</dbReference>
<feature type="domain" description="Integrase catalytic" evidence="13">
    <location>
        <begin position="1191"/>
        <end position="1351"/>
    </location>
</feature>
<evidence type="ECO:0000256" key="4">
    <source>
        <dbReference type="ARBA" id="ARBA00022722"/>
    </source>
</evidence>
<evidence type="ECO:0000256" key="1">
    <source>
        <dbReference type="ARBA" id="ARBA00012493"/>
    </source>
</evidence>
<evidence type="ECO:0000313" key="14">
    <source>
        <dbReference type="EMBL" id="VFU45705.1"/>
    </source>
</evidence>
<keyword evidence="2" id="KW-0808">Transferase</keyword>
<evidence type="ECO:0000256" key="6">
    <source>
        <dbReference type="ARBA" id="ARBA00022801"/>
    </source>
</evidence>
<dbReference type="InterPro" id="IPR043128">
    <property type="entry name" value="Rev_trsase/Diguanyl_cyclase"/>
</dbReference>
<dbReference type="FunFam" id="1.10.340.70:FF:000001">
    <property type="entry name" value="Retrovirus-related Pol polyprotein from transposon gypsy-like Protein"/>
    <property type="match status" value="1"/>
</dbReference>
<dbReference type="InterPro" id="IPR036875">
    <property type="entry name" value="Znf_CCHC_sf"/>
</dbReference>
<dbReference type="InterPro" id="IPR041588">
    <property type="entry name" value="Integrase_H2C2"/>
</dbReference>
<dbReference type="PROSITE" id="PS50158">
    <property type="entry name" value="ZF_CCHC"/>
    <property type="match status" value="1"/>
</dbReference>
<dbReference type="GO" id="GO:0015074">
    <property type="term" value="P:DNA integration"/>
    <property type="evidence" value="ECO:0007669"/>
    <property type="project" value="InterPro"/>
</dbReference>
<dbReference type="Gene3D" id="3.10.10.10">
    <property type="entry name" value="HIV Type 1 Reverse Transcriptase, subunit A, domain 1"/>
    <property type="match status" value="1"/>
</dbReference>
<dbReference type="CDD" id="cd00303">
    <property type="entry name" value="retropepsin_like"/>
    <property type="match status" value="1"/>
</dbReference>
<dbReference type="InterPro" id="IPR036397">
    <property type="entry name" value="RNaseH_sf"/>
</dbReference>
<dbReference type="InterPro" id="IPR001584">
    <property type="entry name" value="Integrase_cat-core"/>
</dbReference>
<dbReference type="GO" id="GO:0003964">
    <property type="term" value="F:RNA-directed DNA polymerase activity"/>
    <property type="evidence" value="ECO:0007669"/>
    <property type="project" value="UniProtKB-KW"/>
</dbReference>
<evidence type="ECO:0000256" key="10">
    <source>
        <dbReference type="SAM" id="MobiDB-lite"/>
    </source>
</evidence>
<dbReference type="InterPro" id="IPR043502">
    <property type="entry name" value="DNA/RNA_pol_sf"/>
</dbReference>
<evidence type="ECO:0000256" key="3">
    <source>
        <dbReference type="ARBA" id="ARBA00022695"/>
    </source>
</evidence>
<evidence type="ECO:0000259" key="12">
    <source>
        <dbReference type="PROSITE" id="PS50878"/>
    </source>
</evidence>
<dbReference type="CDD" id="cd01647">
    <property type="entry name" value="RT_LTR"/>
    <property type="match status" value="1"/>
</dbReference>
<dbReference type="SUPFAM" id="SSF53098">
    <property type="entry name" value="Ribonuclease H-like"/>
    <property type="match status" value="1"/>
</dbReference>
<dbReference type="InterPro" id="IPR012337">
    <property type="entry name" value="RNaseH-like_sf"/>
</dbReference>
<protein>
    <recommendedName>
        <fullName evidence="1">RNA-directed DNA polymerase</fullName>
        <ecNumber evidence="1">2.7.7.49</ecNumber>
    </recommendedName>
</protein>
<dbReference type="Gene3D" id="1.10.340.70">
    <property type="match status" value="1"/>
</dbReference>
<feature type="compositionally biased region" description="Polar residues" evidence="10">
    <location>
        <begin position="312"/>
        <end position="337"/>
    </location>
</feature>
<name>A0A6N2LVR1_SALVM</name>
<accession>A0A6N2LVR1</accession>
<keyword evidence="8" id="KW-0479">Metal-binding</keyword>
<keyword evidence="5" id="KW-0255">Endonuclease</keyword>
<evidence type="ECO:0000256" key="7">
    <source>
        <dbReference type="ARBA" id="ARBA00022918"/>
    </source>
</evidence>
<reference evidence="14" key="1">
    <citation type="submission" date="2019-03" db="EMBL/GenBank/DDBJ databases">
        <authorList>
            <person name="Mank J."/>
            <person name="Almeida P."/>
        </authorList>
    </citation>
    <scope>NUCLEOTIDE SEQUENCE</scope>
    <source>
        <strain evidence="14">78183</strain>
    </source>
</reference>
<dbReference type="InterPro" id="IPR041373">
    <property type="entry name" value="RT_RNaseH"/>
</dbReference>
<evidence type="ECO:0000256" key="9">
    <source>
        <dbReference type="SAM" id="Coils"/>
    </source>
</evidence>
<dbReference type="GO" id="GO:0016787">
    <property type="term" value="F:hydrolase activity"/>
    <property type="evidence" value="ECO:0007669"/>
    <property type="project" value="UniProtKB-KW"/>
</dbReference>
<keyword evidence="9" id="KW-0175">Coiled coil</keyword>
<dbReference type="PANTHER" id="PTHR35046:SF26">
    <property type="entry name" value="RNA-DIRECTED DNA POLYMERASE"/>
    <property type="match status" value="1"/>
</dbReference>
<dbReference type="InterPro" id="IPR056924">
    <property type="entry name" value="SH3_Tf2-1"/>
</dbReference>
<dbReference type="Pfam" id="PF24626">
    <property type="entry name" value="SH3_Tf2-1"/>
    <property type="match status" value="1"/>
</dbReference>
<dbReference type="InterPro" id="IPR021109">
    <property type="entry name" value="Peptidase_aspartic_dom_sf"/>
</dbReference>